<organism evidence="6 7">
    <name type="scientific">Shimia haliotis</name>
    <dbReference type="NCBI Taxonomy" id="1280847"/>
    <lineage>
        <taxon>Bacteria</taxon>
        <taxon>Pseudomonadati</taxon>
        <taxon>Pseudomonadota</taxon>
        <taxon>Alphaproteobacteria</taxon>
        <taxon>Rhodobacterales</taxon>
        <taxon>Roseobacteraceae</taxon>
    </lineage>
</organism>
<dbReference type="OrthoDB" id="9815174at2"/>
<accession>A0A1I4DGL7</accession>
<gene>
    <name evidence="6" type="ORF">SAMN04488036_103138</name>
</gene>
<dbReference type="GO" id="GO:0003677">
    <property type="term" value="F:DNA binding"/>
    <property type="evidence" value="ECO:0007669"/>
    <property type="project" value="UniProtKB-KW"/>
</dbReference>
<dbReference type="Gene3D" id="3.40.190.290">
    <property type="match status" value="1"/>
</dbReference>
<dbReference type="Proteomes" id="UP000198851">
    <property type="component" value="Unassembled WGS sequence"/>
</dbReference>
<evidence type="ECO:0000256" key="1">
    <source>
        <dbReference type="ARBA" id="ARBA00009437"/>
    </source>
</evidence>
<dbReference type="SUPFAM" id="SSF46785">
    <property type="entry name" value="Winged helix' DNA-binding domain"/>
    <property type="match status" value="1"/>
</dbReference>
<name>A0A1I4DGL7_9RHOB</name>
<keyword evidence="2" id="KW-0805">Transcription regulation</keyword>
<dbReference type="InterPro" id="IPR050950">
    <property type="entry name" value="HTH-type_LysR_regulators"/>
</dbReference>
<dbReference type="FunFam" id="1.10.10.10:FF:000001">
    <property type="entry name" value="LysR family transcriptional regulator"/>
    <property type="match status" value="1"/>
</dbReference>
<dbReference type="InterPro" id="IPR036390">
    <property type="entry name" value="WH_DNA-bd_sf"/>
</dbReference>
<keyword evidence="3" id="KW-0238">DNA-binding</keyword>
<dbReference type="InterPro" id="IPR000847">
    <property type="entry name" value="LysR_HTH_N"/>
</dbReference>
<proteinExistence type="inferred from homology"/>
<dbReference type="PROSITE" id="PS50931">
    <property type="entry name" value="HTH_LYSR"/>
    <property type="match status" value="1"/>
</dbReference>
<dbReference type="InterPro" id="IPR036388">
    <property type="entry name" value="WH-like_DNA-bd_sf"/>
</dbReference>
<keyword evidence="4" id="KW-0804">Transcription</keyword>
<evidence type="ECO:0000313" key="6">
    <source>
        <dbReference type="EMBL" id="SFK92223.1"/>
    </source>
</evidence>
<reference evidence="7" key="1">
    <citation type="submission" date="2016-10" db="EMBL/GenBank/DDBJ databases">
        <authorList>
            <person name="Varghese N."/>
            <person name="Submissions S."/>
        </authorList>
    </citation>
    <scope>NUCLEOTIDE SEQUENCE [LARGE SCALE GENOMIC DNA]</scope>
    <source>
        <strain evidence="7">DSM 28453</strain>
    </source>
</reference>
<feature type="domain" description="HTH lysR-type" evidence="5">
    <location>
        <begin position="2"/>
        <end position="59"/>
    </location>
</feature>
<dbReference type="CDD" id="cd05466">
    <property type="entry name" value="PBP2_LTTR_substrate"/>
    <property type="match status" value="1"/>
</dbReference>
<dbReference type="AlphaFoldDB" id="A0A1I4DGL7"/>
<dbReference type="PRINTS" id="PR00039">
    <property type="entry name" value="HTHLYSR"/>
</dbReference>
<dbReference type="Gene3D" id="1.10.10.10">
    <property type="entry name" value="Winged helix-like DNA-binding domain superfamily/Winged helix DNA-binding domain"/>
    <property type="match status" value="1"/>
</dbReference>
<evidence type="ECO:0000256" key="3">
    <source>
        <dbReference type="ARBA" id="ARBA00023125"/>
    </source>
</evidence>
<keyword evidence="7" id="KW-1185">Reference proteome</keyword>
<dbReference type="STRING" id="1280847.SAMN04488036_103138"/>
<dbReference type="GO" id="GO:0003700">
    <property type="term" value="F:DNA-binding transcription factor activity"/>
    <property type="evidence" value="ECO:0007669"/>
    <property type="project" value="InterPro"/>
</dbReference>
<dbReference type="EMBL" id="FOSZ01000003">
    <property type="protein sequence ID" value="SFK92223.1"/>
    <property type="molecule type" value="Genomic_DNA"/>
</dbReference>
<evidence type="ECO:0000256" key="4">
    <source>
        <dbReference type="ARBA" id="ARBA00023163"/>
    </source>
</evidence>
<dbReference type="RefSeq" id="WP_093323072.1">
    <property type="nucleotide sequence ID" value="NZ_FOSZ01000003.1"/>
</dbReference>
<dbReference type="PANTHER" id="PTHR30419:SF31">
    <property type="entry name" value="BLR3139 PROTEIN"/>
    <property type="match status" value="1"/>
</dbReference>
<dbReference type="Pfam" id="PF00126">
    <property type="entry name" value="HTH_1"/>
    <property type="match status" value="1"/>
</dbReference>
<dbReference type="GO" id="GO:0005829">
    <property type="term" value="C:cytosol"/>
    <property type="evidence" value="ECO:0007669"/>
    <property type="project" value="TreeGrafter"/>
</dbReference>
<evidence type="ECO:0000259" key="5">
    <source>
        <dbReference type="PROSITE" id="PS50931"/>
    </source>
</evidence>
<dbReference type="PANTHER" id="PTHR30419">
    <property type="entry name" value="HTH-TYPE TRANSCRIPTIONAL REGULATOR YBHD"/>
    <property type="match status" value="1"/>
</dbReference>
<evidence type="ECO:0000256" key="2">
    <source>
        <dbReference type="ARBA" id="ARBA00023015"/>
    </source>
</evidence>
<dbReference type="SUPFAM" id="SSF53850">
    <property type="entry name" value="Periplasmic binding protein-like II"/>
    <property type="match status" value="1"/>
</dbReference>
<sequence length="296" mass="31862">MISLKDLEFLSSLARHRHFARAAEECGVSQPAFSMRIRKMEERLDAAVVKRGNRFQGFTPEGEALVRHARKIMDGVKLLEEEFRSAGGEITGQLALGVVPTAVAYAAGVVQRLRNSHPGITVRLQAASSLAIQQGLENGLYDAGITYGEGVAPDLMRVEHLYDERYLLLAPKAIAPRDKGRASWAEAAEVPLALLEPGMQNRRILDLVFREAGVVPEVVAETGEFTSAMVMAANGMAATVVPEGLAEAFGVNADLVSLALEEPEVAKDVSLVSPHRDPGLSTVEALRRVLGLSDVS</sequence>
<comment type="similarity">
    <text evidence="1">Belongs to the LysR transcriptional regulatory family.</text>
</comment>
<dbReference type="Pfam" id="PF03466">
    <property type="entry name" value="LysR_substrate"/>
    <property type="match status" value="1"/>
</dbReference>
<protein>
    <submittedName>
        <fullName evidence="6">Transcriptional regulator, LysR family</fullName>
    </submittedName>
</protein>
<dbReference type="InterPro" id="IPR005119">
    <property type="entry name" value="LysR_subst-bd"/>
</dbReference>
<evidence type="ECO:0000313" key="7">
    <source>
        <dbReference type="Proteomes" id="UP000198851"/>
    </source>
</evidence>